<proteinExistence type="predicted"/>
<evidence type="ECO:0000313" key="3">
    <source>
        <dbReference type="Proteomes" id="UP000603200"/>
    </source>
</evidence>
<dbReference type="EMBL" id="BOMN01000010">
    <property type="protein sequence ID" value="GIE17552.1"/>
    <property type="molecule type" value="Genomic_DNA"/>
</dbReference>
<organism evidence="2 3">
    <name type="scientific">Winogradskya humida</name>
    <dbReference type="NCBI Taxonomy" id="113566"/>
    <lineage>
        <taxon>Bacteria</taxon>
        <taxon>Bacillati</taxon>
        <taxon>Actinomycetota</taxon>
        <taxon>Actinomycetes</taxon>
        <taxon>Micromonosporales</taxon>
        <taxon>Micromonosporaceae</taxon>
        <taxon>Winogradskya</taxon>
    </lineage>
</organism>
<evidence type="ECO:0000256" key="1">
    <source>
        <dbReference type="SAM" id="Phobius"/>
    </source>
</evidence>
<name>A0ABQ3ZG57_9ACTN</name>
<feature type="transmembrane region" description="Helical" evidence="1">
    <location>
        <begin position="50"/>
        <end position="71"/>
    </location>
</feature>
<accession>A0ABQ3ZG57</accession>
<comment type="caution">
    <text evidence="2">The sequence shown here is derived from an EMBL/GenBank/DDBJ whole genome shotgun (WGS) entry which is preliminary data.</text>
</comment>
<keyword evidence="1" id="KW-1133">Transmembrane helix</keyword>
<protein>
    <submittedName>
        <fullName evidence="2">Uncharacterized protein</fullName>
    </submittedName>
</protein>
<gene>
    <name evidence="2" type="ORF">Ahu01nite_006540</name>
</gene>
<sequence>MVLSAAGIGSVLFVLVQRFFRYGTCYDVQTPEEEITCDAYSATIATGERIVVLIALASAAVMALLGVADGARRRVVAPGSSSWPVLLLMGGSPAGLLGYLTGWLAGWAGRGRSRQPITATGERHG</sequence>
<feature type="transmembrane region" description="Helical" evidence="1">
    <location>
        <begin position="83"/>
        <end position="105"/>
    </location>
</feature>
<keyword evidence="3" id="KW-1185">Reference proteome</keyword>
<keyword evidence="1" id="KW-0472">Membrane</keyword>
<keyword evidence="1" id="KW-0812">Transmembrane</keyword>
<evidence type="ECO:0000313" key="2">
    <source>
        <dbReference type="EMBL" id="GIE17552.1"/>
    </source>
</evidence>
<dbReference type="Proteomes" id="UP000603200">
    <property type="component" value="Unassembled WGS sequence"/>
</dbReference>
<reference evidence="2 3" key="1">
    <citation type="submission" date="2021-01" db="EMBL/GenBank/DDBJ databases">
        <title>Whole genome shotgun sequence of Actinoplanes humidus NBRC 14915.</title>
        <authorList>
            <person name="Komaki H."/>
            <person name="Tamura T."/>
        </authorList>
    </citation>
    <scope>NUCLEOTIDE SEQUENCE [LARGE SCALE GENOMIC DNA]</scope>
    <source>
        <strain evidence="2 3">NBRC 14915</strain>
    </source>
</reference>